<sequence>MALAEDLNLCSIHMASEVVNEDIKQKSGSGIIHKIIEYSSSFILCNFVHEFRTLNFEAHNLAKHALQLGVGRHVWFGDPGELFFVLVNIVTVQ</sequence>
<evidence type="ECO:0008006" key="3">
    <source>
        <dbReference type="Google" id="ProtNLM"/>
    </source>
</evidence>
<evidence type="ECO:0000313" key="2">
    <source>
        <dbReference type="Proteomes" id="UP000015105"/>
    </source>
</evidence>
<reference evidence="2" key="2">
    <citation type="journal article" date="2017" name="Nat. Plants">
        <title>The Aegilops tauschii genome reveals multiple impacts of transposons.</title>
        <authorList>
            <person name="Zhao G."/>
            <person name="Zou C."/>
            <person name="Li K."/>
            <person name="Wang K."/>
            <person name="Li T."/>
            <person name="Gao L."/>
            <person name="Zhang X."/>
            <person name="Wang H."/>
            <person name="Yang Z."/>
            <person name="Liu X."/>
            <person name="Jiang W."/>
            <person name="Mao L."/>
            <person name="Kong X."/>
            <person name="Jiao Y."/>
            <person name="Jia J."/>
        </authorList>
    </citation>
    <scope>NUCLEOTIDE SEQUENCE [LARGE SCALE GENOMIC DNA]</scope>
    <source>
        <strain evidence="2">cv. AL8/78</strain>
    </source>
</reference>
<dbReference type="Gramene" id="AET2Gv20769600.1">
    <property type="protein sequence ID" value="AET2Gv20769600.1"/>
    <property type="gene ID" value="AET2Gv20769600"/>
</dbReference>
<evidence type="ECO:0000313" key="1">
    <source>
        <dbReference type="EnsemblPlants" id="AET2Gv20769600.1"/>
    </source>
</evidence>
<reference evidence="1" key="4">
    <citation type="submission" date="2019-03" db="UniProtKB">
        <authorList>
            <consortium name="EnsemblPlants"/>
        </authorList>
    </citation>
    <scope>IDENTIFICATION</scope>
</reference>
<dbReference type="Proteomes" id="UP000015105">
    <property type="component" value="Chromosome 2D"/>
</dbReference>
<dbReference type="AlphaFoldDB" id="A0A453C856"/>
<keyword evidence="2" id="KW-1185">Reference proteome</keyword>
<protein>
    <recommendedName>
        <fullName evidence="3">RNase H type-1 domain-containing protein</fullName>
    </recommendedName>
</protein>
<reference evidence="1" key="5">
    <citation type="journal article" date="2021" name="G3 (Bethesda)">
        <title>Aegilops tauschii genome assembly Aet v5.0 features greater sequence contiguity and improved annotation.</title>
        <authorList>
            <person name="Wang L."/>
            <person name="Zhu T."/>
            <person name="Rodriguez J.C."/>
            <person name="Deal K.R."/>
            <person name="Dubcovsky J."/>
            <person name="McGuire P.E."/>
            <person name="Lux T."/>
            <person name="Spannagl M."/>
            <person name="Mayer K.F.X."/>
            <person name="Baldrich P."/>
            <person name="Meyers B.C."/>
            <person name="Huo N."/>
            <person name="Gu Y.Q."/>
            <person name="Zhou H."/>
            <person name="Devos K.M."/>
            <person name="Bennetzen J.L."/>
            <person name="Unver T."/>
            <person name="Budak H."/>
            <person name="Gulick P.J."/>
            <person name="Galiba G."/>
            <person name="Kalapos B."/>
            <person name="Nelson D.R."/>
            <person name="Li P."/>
            <person name="You F.M."/>
            <person name="Luo M.C."/>
            <person name="Dvorak J."/>
        </authorList>
    </citation>
    <scope>NUCLEOTIDE SEQUENCE [LARGE SCALE GENOMIC DNA]</scope>
    <source>
        <strain evidence="1">cv. AL8/78</strain>
    </source>
</reference>
<reference evidence="1" key="3">
    <citation type="journal article" date="2017" name="Nature">
        <title>Genome sequence of the progenitor of the wheat D genome Aegilops tauschii.</title>
        <authorList>
            <person name="Luo M.C."/>
            <person name="Gu Y.Q."/>
            <person name="Puiu D."/>
            <person name="Wang H."/>
            <person name="Twardziok S.O."/>
            <person name="Deal K.R."/>
            <person name="Huo N."/>
            <person name="Zhu T."/>
            <person name="Wang L."/>
            <person name="Wang Y."/>
            <person name="McGuire P.E."/>
            <person name="Liu S."/>
            <person name="Long H."/>
            <person name="Ramasamy R.K."/>
            <person name="Rodriguez J.C."/>
            <person name="Van S.L."/>
            <person name="Yuan L."/>
            <person name="Wang Z."/>
            <person name="Xia Z."/>
            <person name="Xiao L."/>
            <person name="Anderson O.D."/>
            <person name="Ouyang S."/>
            <person name="Liang Y."/>
            <person name="Zimin A.V."/>
            <person name="Pertea G."/>
            <person name="Qi P."/>
            <person name="Bennetzen J.L."/>
            <person name="Dai X."/>
            <person name="Dawson M.W."/>
            <person name="Muller H.G."/>
            <person name="Kugler K."/>
            <person name="Rivarola-Duarte L."/>
            <person name="Spannagl M."/>
            <person name="Mayer K.F.X."/>
            <person name="Lu F.H."/>
            <person name="Bevan M.W."/>
            <person name="Leroy P."/>
            <person name="Li P."/>
            <person name="You F.M."/>
            <person name="Sun Q."/>
            <person name="Liu Z."/>
            <person name="Lyons E."/>
            <person name="Wicker T."/>
            <person name="Salzberg S.L."/>
            <person name="Devos K.M."/>
            <person name="Dvorak J."/>
        </authorList>
    </citation>
    <scope>NUCLEOTIDE SEQUENCE [LARGE SCALE GENOMIC DNA]</scope>
    <source>
        <strain evidence="1">cv. AL8/78</strain>
    </source>
</reference>
<reference evidence="2" key="1">
    <citation type="journal article" date="2014" name="Science">
        <title>Ancient hybridizations among the ancestral genomes of bread wheat.</title>
        <authorList>
            <consortium name="International Wheat Genome Sequencing Consortium,"/>
            <person name="Marcussen T."/>
            <person name="Sandve S.R."/>
            <person name="Heier L."/>
            <person name="Spannagl M."/>
            <person name="Pfeifer M."/>
            <person name="Jakobsen K.S."/>
            <person name="Wulff B.B."/>
            <person name="Steuernagel B."/>
            <person name="Mayer K.F."/>
            <person name="Olsen O.A."/>
        </authorList>
    </citation>
    <scope>NUCLEOTIDE SEQUENCE [LARGE SCALE GENOMIC DNA]</scope>
    <source>
        <strain evidence="2">cv. AL8/78</strain>
    </source>
</reference>
<accession>A0A453C856</accession>
<name>A0A453C856_AEGTS</name>
<dbReference type="EnsemblPlants" id="AET2Gv20769600.1">
    <property type="protein sequence ID" value="AET2Gv20769600.1"/>
    <property type="gene ID" value="AET2Gv20769600"/>
</dbReference>
<organism evidence="1 2">
    <name type="scientific">Aegilops tauschii subsp. strangulata</name>
    <name type="common">Goatgrass</name>
    <dbReference type="NCBI Taxonomy" id="200361"/>
    <lineage>
        <taxon>Eukaryota</taxon>
        <taxon>Viridiplantae</taxon>
        <taxon>Streptophyta</taxon>
        <taxon>Embryophyta</taxon>
        <taxon>Tracheophyta</taxon>
        <taxon>Spermatophyta</taxon>
        <taxon>Magnoliopsida</taxon>
        <taxon>Liliopsida</taxon>
        <taxon>Poales</taxon>
        <taxon>Poaceae</taxon>
        <taxon>BOP clade</taxon>
        <taxon>Pooideae</taxon>
        <taxon>Triticodae</taxon>
        <taxon>Triticeae</taxon>
        <taxon>Triticinae</taxon>
        <taxon>Aegilops</taxon>
    </lineage>
</organism>
<proteinExistence type="predicted"/>